<organism evidence="2 3">
    <name type="scientific">Exobacillus caeni</name>
    <dbReference type="NCBI Taxonomy" id="2574798"/>
    <lineage>
        <taxon>Bacteria</taxon>
        <taxon>Bacillati</taxon>
        <taxon>Bacillota</taxon>
        <taxon>Bacilli</taxon>
        <taxon>Bacillales</taxon>
        <taxon>Guptibacillaceae</taxon>
        <taxon>Exobacillus</taxon>
    </lineage>
</organism>
<dbReference type="EMBL" id="SWLG01000014">
    <property type="protein sequence ID" value="TLS35983.1"/>
    <property type="molecule type" value="Genomic_DNA"/>
</dbReference>
<dbReference type="Proteomes" id="UP000308230">
    <property type="component" value="Unassembled WGS sequence"/>
</dbReference>
<evidence type="ECO:0000313" key="2">
    <source>
        <dbReference type="EMBL" id="TLS35983.1"/>
    </source>
</evidence>
<keyword evidence="1" id="KW-1133">Transmembrane helix</keyword>
<proteinExistence type="predicted"/>
<keyword evidence="1" id="KW-0812">Transmembrane</keyword>
<feature type="transmembrane region" description="Helical" evidence="1">
    <location>
        <begin position="96"/>
        <end position="114"/>
    </location>
</feature>
<accession>A0A5R9F582</accession>
<name>A0A5R9F582_9BACL</name>
<evidence type="ECO:0000313" key="3">
    <source>
        <dbReference type="Proteomes" id="UP000308230"/>
    </source>
</evidence>
<protein>
    <recommendedName>
        <fullName evidence="4">DUF2243 domain-containing protein</fullName>
    </recommendedName>
</protein>
<keyword evidence="1" id="KW-0472">Membrane</keyword>
<evidence type="ECO:0000256" key="1">
    <source>
        <dbReference type="SAM" id="Phobius"/>
    </source>
</evidence>
<dbReference type="OrthoDB" id="2679119at2"/>
<dbReference type="AlphaFoldDB" id="A0A5R9F582"/>
<gene>
    <name evidence="2" type="ORF">FCL54_17475</name>
</gene>
<reference evidence="2 3" key="1">
    <citation type="submission" date="2019-04" db="EMBL/GenBank/DDBJ databases">
        <title>Bacillus caeni sp. nov., a bacterium isolated from mangrove sediment.</title>
        <authorList>
            <person name="Huang H."/>
            <person name="Mo K."/>
            <person name="Hu Y."/>
        </authorList>
    </citation>
    <scope>NUCLEOTIDE SEQUENCE [LARGE SCALE GENOMIC DNA]</scope>
    <source>
        <strain evidence="2 3">HB172195</strain>
    </source>
</reference>
<feature type="transmembrane region" description="Helical" evidence="1">
    <location>
        <begin position="36"/>
        <end position="53"/>
    </location>
</feature>
<feature type="transmembrane region" description="Helical" evidence="1">
    <location>
        <begin position="65"/>
        <end position="84"/>
    </location>
</feature>
<comment type="caution">
    <text evidence="2">The sequence shown here is derived from an EMBL/GenBank/DDBJ whole genome shotgun (WGS) entry which is preliminary data.</text>
</comment>
<sequence>MKLLGAVFAFFVTDFFFHVIDAFAFGLKAETQMERIGAVVFGICVLLILMVLFKRIFSASFFHGFTVATGLFLSFDIVVFHWVFQLHRITNGPEANWLEPVLVVAGAVLVWQGVKKEKTTNRKASGDEKLSEPVKGSF</sequence>
<dbReference type="RefSeq" id="WP_138128172.1">
    <property type="nucleotide sequence ID" value="NZ_SWLG01000014.1"/>
</dbReference>
<keyword evidence="3" id="KW-1185">Reference proteome</keyword>
<evidence type="ECO:0008006" key="4">
    <source>
        <dbReference type="Google" id="ProtNLM"/>
    </source>
</evidence>